<comment type="caution">
    <text evidence="7">The sequence shown here is derived from an EMBL/GenBank/DDBJ whole genome shotgun (WGS) entry which is preliminary data.</text>
</comment>
<comment type="pathway">
    <text evidence="4 5">Carbohydrate degradation; glycolysis; pyruvate from D-glyceraldehyde 3-phosphate: step 3/5.</text>
</comment>
<dbReference type="PROSITE" id="PS00175">
    <property type="entry name" value="PG_MUTASE"/>
    <property type="match status" value="1"/>
</dbReference>
<evidence type="ECO:0000256" key="3">
    <source>
        <dbReference type="ARBA" id="ARBA00023235"/>
    </source>
</evidence>
<dbReference type="InterPro" id="IPR013078">
    <property type="entry name" value="His_Pase_superF_clade-1"/>
</dbReference>
<evidence type="ECO:0000256" key="4">
    <source>
        <dbReference type="HAMAP-Rule" id="MF_01039"/>
    </source>
</evidence>
<evidence type="ECO:0000256" key="6">
    <source>
        <dbReference type="SAM" id="MobiDB-lite"/>
    </source>
</evidence>
<dbReference type="NCBIfam" id="TIGR01258">
    <property type="entry name" value="pgm_1"/>
    <property type="match status" value="1"/>
</dbReference>
<dbReference type="InterPro" id="IPR001345">
    <property type="entry name" value="PG/BPGM_mutase_AS"/>
</dbReference>
<feature type="region of interest" description="Disordered" evidence="6">
    <location>
        <begin position="117"/>
        <end position="136"/>
    </location>
</feature>
<dbReference type="SMART" id="SM00855">
    <property type="entry name" value="PGAM"/>
    <property type="match status" value="1"/>
</dbReference>
<feature type="binding site" evidence="4">
    <location>
        <begin position="8"/>
        <end position="15"/>
    </location>
    <ligand>
        <name>substrate</name>
    </ligand>
</feature>
<organism evidence="7 8">
    <name type="scientific">Streptomyces spinosisporus</name>
    <dbReference type="NCBI Taxonomy" id="2927582"/>
    <lineage>
        <taxon>Bacteria</taxon>
        <taxon>Bacillati</taxon>
        <taxon>Actinomycetota</taxon>
        <taxon>Actinomycetes</taxon>
        <taxon>Kitasatosporales</taxon>
        <taxon>Streptomycetaceae</taxon>
        <taxon>Streptomyces</taxon>
    </lineage>
</organism>
<comment type="function">
    <text evidence="4 5">Catalyzes the interconversion of 2-phosphoglycerate and 3-phosphoglycerate.</text>
</comment>
<dbReference type="RefSeq" id="WP_242710952.1">
    <property type="nucleotide sequence ID" value="NZ_JALDAX010000008.1"/>
</dbReference>
<feature type="active site" description="Tele-phosphohistidine intermediate" evidence="4">
    <location>
        <position position="9"/>
    </location>
</feature>
<evidence type="ECO:0000256" key="2">
    <source>
        <dbReference type="ARBA" id="ARBA00023152"/>
    </source>
</evidence>
<dbReference type="InterPro" id="IPR005952">
    <property type="entry name" value="Phosphogly_mut1"/>
</dbReference>
<evidence type="ECO:0000313" key="7">
    <source>
        <dbReference type="EMBL" id="MCI3242443.1"/>
    </source>
</evidence>
<name>A0ABS9XK41_9ACTN</name>
<evidence type="ECO:0000313" key="8">
    <source>
        <dbReference type="Proteomes" id="UP001165270"/>
    </source>
</evidence>
<feature type="binding site" evidence="4">
    <location>
        <begin position="114"/>
        <end position="115"/>
    </location>
    <ligand>
        <name>substrate</name>
    </ligand>
</feature>
<dbReference type="Pfam" id="PF00300">
    <property type="entry name" value="His_Phos_1"/>
    <property type="match status" value="1"/>
</dbReference>
<feature type="binding site" evidence="4">
    <location>
        <begin position="21"/>
        <end position="22"/>
    </location>
    <ligand>
        <name>substrate</name>
    </ligand>
</feature>
<dbReference type="PANTHER" id="PTHR11931">
    <property type="entry name" value="PHOSPHOGLYCERATE MUTASE"/>
    <property type="match status" value="1"/>
</dbReference>
<sequence>MRTLILLRHGESAWNSKNLFTGWIDVDLTPRGEEQARDSGTLLRSAGLLPRSVHTSVLTRAVRTARLAMTAAGLAHTPVARHWRLNERHYGALQGREKSEILREFGEERFRQWRRSYDAAPPPAPEGGTADVAHDPRYADLPRELLPRTESLADVTARLLPYWHEAVVPDLRAGRTVLVVAHSNSLRALVAHLDRLSRDELLELNIPTGMPLRYDLDEELAPLVRGGRYLDPRAAAEGAAEVADQGRRRLGTTR</sequence>
<dbReference type="EC" id="5.4.2.11" evidence="4 5"/>
<gene>
    <name evidence="4" type="primary">gpmA</name>
    <name evidence="7" type="ORF">MQN93_22210</name>
</gene>
<protein>
    <recommendedName>
        <fullName evidence="4 5">2,3-bisphosphoglycerate-dependent phosphoglycerate mutase</fullName>
        <shortName evidence="4">BPG-dependent PGAM</shortName>
        <shortName evidence="4">PGAM</shortName>
        <shortName evidence="4">Phosphoglyceromutase</shortName>
        <shortName evidence="4">dPGM</shortName>
        <ecNumber evidence="4 5">5.4.2.11</ecNumber>
    </recommendedName>
</protein>
<keyword evidence="8" id="KW-1185">Reference proteome</keyword>
<dbReference type="CDD" id="cd07067">
    <property type="entry name" value="HP_PGM_like"/>
    <property type="match status" value="1"/>
</dbReference>
<comment type="catalytic activity">
    <reaction evidence="4 5">
        <text>(2R)-2-phosphoglycerate = (2R)-3-phosphoglycerate</text>
        <dbReference type="Rhea" id="RHEA:15901"/>
        <dbReference type="ChEBI" id="CHEBI:58272"/>
        <dbReference type="ChEBI" id="CHEBI:58289"/>
        <dbReference type="EC" id="5.4.2.11"/>
    </reaction>
</comment>
<dbReference type="Gene3D" id="3.40.50.1240">
    <property type="entry name" value="Phosphoglycerate mutase-like"/>
    <property type="match status" value="1"/>
</dbReference>
<dbReference type="HAMAP" id="MF_01039">
    <property type="entry name" value="PGAM_GpmA"/>
    <property type="match status" value="1"/>
</dbReference>
<dbReference type="SUPFAM" id="SSF53254">
    <property type="entry name" value="Phosphoglycerate mutase-like"/>
    <property type="match status" value="1"/>
</dbReference>
<keyword evidence="4" id="KW-0312">Gluconeogenesis</keyword>
<accession>A0ABS9XK41</accession>
<comment type="similarity">
    <text evidence="1 4">Belongs to the phosphoglycerate mutase family. BPG-dependent PGAM subfamily.</text>
</comment>
<evidence type="ECO:0000256" key="5">
    <source>
        <dbReference type="RuleBase" id="RU004512"/>
    </source>
</evidence>
<comment type="caution">
    <text evidence="4">Lacks conserved residue(s) required for the propagation of feature annotation.</text>
</comment>
<keyword evidence="2 4" id="KW-0324">Glycolysis</keyword>
<proteinExistence type="inferred from homology"/>
<dbReference type="InterPro" id="IPR029033">
    <property type="entry name" value="His_PPase_superfam"/>
</dbReference>
<keyword evidence="3 4" id="KW-0413">Isomerase</keyword>
<dbReference type="Proteomes" id="UP001165270">
    <property type="component" value="Unassembled WGS sequence"/>
</dbReference>
<feature type="site" description="Transition state stabilizer" evidence="4">
    <location>
        <position position="182"/>
    </location>
</feature>
<evidence type="ECO:0000256" key="1">
    <source>
        <dbReference type="ARBA" id="ARBA00006717"/>
    </source>
</evidence>
<reference evidence="7" key="1">
    <citation type="submission" date="2022-03" db="EMBL/GenBank/DDBJ databases">
        <title>Streptomyces 7R015 and 7R016 isolated from Barleria lupulina in Thailand.</title>
        <authorList>
            <person name="Kanchanasin P."/>
            <person name="Phongsopitanun W."/>
            <person name="Tanasupawat S."/>
        </authorList>
    </citation>
    <scope>NUCLEOTIDE SEQUENCE</scope>
    <source>
        <strain evidence="7">7R016</strain>
    </source>
</reference>
<dbReference type="PIRSF" id="PIRSF000709">
    <property type="entry name" value="6PFK_2-Ptase"/>
    <property type="match status" value="1"/>
</dbReference>
<dbReference type="EMBL" id="JALDAX010000008">
    <property type="protein sequence ID" value="MCI3242443.1"/>
    <property type="molecule type" value="Genomic_DNA"/>
</dbReference>
<feature type="binding site" evidence="4">
    <location>
        <position position="98"/>
    </location>
    <ligand>
        <name>substrate</name>
    </ligand>
</feature>
<feature type="active site" description="Proton donor/acceptor" evidence="4">
    <location>
        <position position="87"/>
    </location>
</feature>
<dbReference type="GO" id="GO:0004619">
    <property type="term" value="F:phosphoglycerate mutase activity"/>
    <property type="evidence" value="ECO:0007669"/>
    <property type="project" value="UniProtKB-EC"/>
</dbReference>
<feature type="binding site" evidence="4">
    <location>
        <begin position="87"/>
        <end position="90"/>
    </location>
    <ligand>
        <name>substrate</name>
    </ligand>
</feature>
<feature type="binding site" evidence="4">
    <location>
        <position position="60"/>
    </location>
    <ligand>
        <name>substrate</name>
    </ligand>
</feature>